<evidence type="ECO:0000256" key="6">
    <source>
        <dbReference type="ARBA" id="ARBA00023049"/>
    </source>
</evidence>
<keyword evidence="4 7" id="KW-0378">Hydrolase</keyword>
<evidence type="ECO:0000256" key="7">
    <source>
        <dbReference type="RuleBase" id="RU003435"/>
    </source>
</evidence>
<dbReference type="CDD" id="cd06456">
    <property type="entry name" value="M3A_DCP"/>
    <property type="match status" value="1"/>
</dbReference>
<dbReference type="GO" id="GO:0046872">
    <property type="term" value="F:metal ion binding"/>
    <property type="evidence" value="ECO:0007669"/>
    <property type="project" value="UniProtKB-UniRule"/>
</dbReference>
<keyword evidence="6 7" id="KW-0482">Metalloprotease</keyword>
<evidence type="ECO:0000256" key="4">
    <source>
        <dbReference type="ARBA" id="ARBA00022801"/>
    </source>
</evidence>
<comment type="cofactor">
    <cofactor evidence="7">
        <name>Zn(2+)</name>
        <dbReference type="ChEBI" id="CHEBI:29105"/>
    </cofactor>
    <text evidence="7">Binds 1 zinc ion.</text>
</comment>
<comment type="similarity">
    <text evidence="1 7">Belongs to the peptidase M3 family.</text>
</comment>
<dbReference type="Pfam" id="PF01432">
    <property type="entry name" value="Peptidase_M3"/>
    <property type="match status" value="1"/>
</dbReference>
<dbReference type="GO" id="GO:0005829">
    <property type="term" value="C:cytosol"/>
    <property type="evidence" value="ECO:0007669"/>
    <property type="project" value="TreeGrafter"/>
</dbReference>
<dbReference type="InterPro" id="IPR001567">
    <property type="entry name" value="Pept_M3A_M3B_dom"/>
</dbReference>
<dbReference type="GO" id="GO:0006508">
    <property type="term" value="P:proteolysis"/>
    <property type="evidence" value="ECO:0007669"/>
    <property type="project" value="UniProtKB-KW"/>
</dbReference>
<name>A0A1U9JV93_9HYPH</name>
<keyword evidence="10" id="KW-1185">Reference proteome</keyword>
<reference evidence="9 10" key="2">
    <citation type="journal article" date="2016" name="Sci. Rep.">
        <title>The genome of Rhizobiales bacteria in predatory ants reveals urease gene functions but no genes for nitrogen fixation.</title>
        <authorList>
            <person name="Neuvonen M.M."/>
            <person name="Tamarit D."/>
            <person name="Naslund K."/>
            <person name="Liebig J."/>
            <person name="Feldhaar H."/>
            <person name="Moran N.A."/>
            <person name="Guy L."/>
            <person name="Andersson S.G."/>
        </authorList>
    </citation>
    <scope>NUCLEOTIDE SEQUENCE [LARGE SCALE GENOMIC DNA]</scope>
    <source>
        <strain evidence="9 10">Hsal</strain>
    </source>
</reference>
<dbReference type="GO" id="GO:0004222">
    <property type="term" value="F:metalloendopeptidase activity"/>
    <property type="evidence" value="ECO:0007669"/>
    <property type="project" value="InterPro"/>
</dbReference>
<dbReference type="FunFam" id="3.40.390.10:FF:000009">
    <property type="entry name" value="Oligopeptidase A"/>
    <property type="match status" value="1"/>
</dbReference>
<evidence type="ECO:0000256" key="3">
    <source>
        <dbReference type="ARBA" id="ARBA00022723"/>
    </source>
</evidence>
<dbReference type="STRING" id="1902579.BHV28_11090"/>
<protein>
    <submittedName>
        <fullName evidence="9">Peptidase</fullName>
    </submittedName>
</protein>
<dbReference type="Proteomes" id="UP000188912">
    <property type="component" value="Chromosome"/>
</dbReference>
<dbReference type="PANTHER" id="PTHR43660:SF1">
    <property type="entry name" value="DIPEPTIDYL CARBOXYPEPTIDASE"/>
    <property type="match status" value="1"/>
</dbReference>
<evidence type="ECO:0000313" key="9">
    <source>
        <dbReference type="EMBL" id="AQS41797.1"/>
    </source>
</evidence>
<keyword evidence="5 7" id="KW-0862">Zinc</keyword>
<dbReference type="Gene3D" id="1.10.1370.40">
    <property type="match status" value="1"/>
</dbReference>
<dbReference type="Gene3D" id="3.40.390.10">
    <property type="entry name" value="Collagenase (Catalytic Domain)"/>
    <property type="match status" value="1"/>
</dbReference>
<dbReference type="InterPro" id="IPR024077">
    <property type="entry name" value="Neurolysin/TOP_dom2"/>
</dbReference>
<evidence type="ECO:0000259" key="8">
    <source>
        <dbReference type="Pfam" id="PF01432"/>
    </source>
</evidence>
<evidence type="ECO:0000256" key="1">
    <source>
        <dbReference type="ARBA" id="ARBA00006040"/>
    </source>
</evidence>
<dbReference type="InterPro" id="IPR034005">
    <property type="entry name" value="M3A_DCP"/>
</dbReference>
<dbReference type="SUPFAM" id="SSF55486">
    <property type="entry name" value="Metalloproteases ('zincins'), catalytic domain"/>
    <property type="match status" value="1"/>
</dbReference>
<dbReference type="Gene3D" id="1.10.1370.10">
    <property type="entry name" value="Neurolysin, domain 3"/>
    <property type="match status" value="1"/>
</dbReference>
<organism evidence="9 10">
    <name type="scientific">Candidatus Tokpelaia hoelldobleri</name>
    <dbReference type="NCBI Taxonomy" id="1902579"/>
    <lineage>
        <taxon>Bacteria</taxon>
        <taxon>Pseudomonadati</taxon>
        <taxon>Pseudomonadota</taxon>
        <taxon>Alphaproteobacteria</taxon>
        <taxon>Hyphomicrobiales</taxon>
        <taxon>Candidatus Tokpelaia</taxon>
    </lineage>
</organism>
<dbReference type="PANTHER" id="PTHR43660">
    <property type="entry name" value="DIPEPTIDYL CARBOXYPEPTIDASE"/>
    <property type="match status" value="1"/>
</dbReference>
<dbReference type="InterPro" id="IPR024079">
    <property type="entry name" value="MetalloPept_cat_dom_sf"/>
</dbReference>
<evidence type="ECO:0000313" key="10">
    <source>
        <dbReference type="Proteomes" id="UP000188912"/>
    </source>
</evidence>
<sequence length="682" mass="76154">MTEKQNKSDALSLWDGAYGLPDFSAFTDEDFAPAFKRALAAAISEMDALVAAPAAPTVENFLIPFETSAKALDRVCSVFFMRAGAHSNETIQALEREFAPALARFSSRLMMDERLFAKIDALYNSLETNRPDAETRRVIEESWKGFVRNGAKLNAAGKKRLAEINERLAVLGAAFGQNVLSDEAGWVLYLKEEAELAGLPADLRDAMREAARERGQKDAYAVTLARAIIEPFLAYSARRDLRETAFSAWSKRGENGGAHDNRAIIAETVSLRDEKARLLGFASFAAFKLDNTMAKTPDHVMDLLMPVWQKAKEKAAEEQVDLQRLAAADGSNEEITAADWRYYAEKVRAERYNFDAAELKPYLQLDRMIEAAFWVAGRLFGLTFEEQKGVPLWHEDARLWQVKNADGSLRGLFIGDYFARSGKRSGAWMSALQSRHKIGKGQLPIIYNITNFARAGSGQPALLSLDDARTLFHEFGHALHGLLSDVTWPSISGTSVVRDFVELPSQLYEHWLTVRQVMQKFARHYKTGAVIPEDLLKKVLDAQTFNTGFETVEYTSSALMDMAFHQGGTVEDPLLFEKDTLRKLGQPAAMTMRHRPPHFTHVFSGDGYSAGYYSYMWSEVLDADAFAAFEESGNVFDPQLAERLRRYIYSAGGSADPAELYKAFRGRLPSPAAMMKKRGLEG</sequence>
<dbReference type="KEGG" id="thd:BHV28_11090"/>
<dbReference type="GO" id="GO:0004180">
    <property type="term" value="F:carboxypeptidase activity"/>
    <property type="evidence" value="ECO:0007669"/>
    <property type="project" value="TreeGrafter"/>
</dbReference>
<keyword evidence="2 7" id="KW-0645">Protease</keyword>
<reference evidence="9 10" key="1">
    <citation type="journal article" date="2010" name="Science">
        <title>Genomic comparison of the ants Camponotus floridanus and Harpegnathos saltator.</title>
        <authorList>
            <person name="Bonasio R."/>
            <person name="Zhang G."/>
            <person name="Ye C."/>
            <person name="Mutti N.S."/>
            <person name="Fang X."/>
            <person name="Qin N."/>
            <person name="Donahue G."/>
            <person name="Yang P."/>
            <person name="Li Q."/>
            <person name="Li C."/>
            <person name="Zhang P."/>
            <person name="Huang Z."/>
            <person name="Berger S.L."/>
            <person name="Reinberg D."/>
            <person name="Wang J."/>
            <person name="Liebig J."/>
        </authorList>
    </citation>
    <scope>NUCLEOTIDE SEQUENCE [LARGE SCALE GENOMIC DNA]</scope>
    <source>
        <strain evidence="9 10">Hsal</strain>
    </source>
</reference>
<gene>
    <name evidence="9" type="ORF">BHV28_11090</name>
</gene>
<evidence type="ECO:0000256" key="5">
    <source>
        <dbReference type="ARBA" id="ARBA00022833"/>
    </source>
</evidence>
<accession>A0A1U9JV93</accession>
<proteinExistence type="inferred from homology"/>
<dbReference type="AlphaFoldDB" id="A0A1U9JV93"/>
<dbReference type="InterPro" id="IPR045090">
    <property type="entry name" value="Pept_M3A_M3B"/>
</dbReference>
<keyword evidence="3 7" id="KW-0479">Metal-binding</keyword>
<feature type="domain" description="Peptidase M3A/M3B catalytic" evidence="8">
    <location>
        <begin position="232"/>
        <end position="679"/>
    </location>
</feature>
<dbReference type="EMBL" id="CP017315">
    <property type="protein sequence ID" value="AQS41797.1"/>
    <property type="molecule type" value="Genomic_DNA"/>
</dbReference>
<evidence type="ECO:0000256" key="2">
    <source>
        <dbReference type="ARBA" id="ARBA00022670"/>
    </source>
</evidence>